<dbReference type="Proteomes" id="UP000317550">
    <property type="component" value="Chromosome"/>
</dbReference>
<dbReference type="Gene3D" id="3.40.190.10">
    <property type="entry name" value="Periplasmic binding protein-like II"/>
    <property type="match status" value="2"/>
</dbReference>
<protein>
    <submittedName>
        <fullName evidence="4">Amino acid ABC transporter substrate-binding protein</fullName>
    </submittedName>
</protein>
<evidence type="ECO:0000256" key="1">
    <source>
        <dbReference type="ARBA" id="ARBA00022729"/>
    </source>
</evidence>
<dbReference type="RefSeq" id="WP_144279907.1">
    <property type="nucleotide sequence ID" value="NZ_CP041730.1"/>
</dbReference>
<dbReference type="SMART" id="SM00062">
    <property type="entry name" value="PBPb"/>
    <property type="match status" value="1"/>
</dbReference>
<dbReference type="PANTHER" id="PTHR35936">
    <property type="entry name" value="MEMBRANE-BOUND LYTIC MUREIN TRANSGLYCOSYLASE F"/>
    <property type="match status" value="1"/>
</dbReference>
<accession>A0A516SK49</accession>
<name>A0A516SK49_9NEIS</name>
<dbReference type="PANTHER" id="PTHR35936:SF25">
    <property type="entry name" value="ABC TRANSPORTER SUBSTRATE-BINDING PROTEIN"/>
    <property type="match status" value="1"/>
</dbReference>
<dbReference type="SUPFAM" id="SSF53850">
    <property type="entry name" value="Periplasmic binding protein-like II"/>
    <property type="match status" value="1"/>
</dbReference>
<feature type="chain" id="PRO_5027991114" evidence="2">
    <location>
        <begin position="23"/>
        <end position="254"/>
    </location>
</feature>
<feature type="domain" description="Solute-binding protein family 3/N-terminal" evidence="3">
    <location>
        <begin position="24"/>
        <end position="246"/>
    </location>
</feature>
<feature type="signal peptide" evidence="2">
    <location>
        <begin position="1"/>
        <end position="22"/>
    </location>
</feature>
<dbReference type="KEGG" id="cari:FNU76_20400"/>
<evidence type="ECO:0000256" key="2">
    <source>
        <dbReference type="SAM" id="SignalP"/>
    </source>
</evidence>
<dbReference type="InterPro" id="IPR001638">
    <property type="entry name" value="Solute-binding_3/MltF_N"/>
</dbReference>
<organism evidence="4 5">
    <name type="scientific">Chitinimonas arctica</name>
    <dbReference type="NCBI Taxonomy" id="2594795"/>
    <lineage>
        <taxon>Bacteria</taxon>
        <taxon>Pseudomonadati</taxon>
        <taxon>Pseudomonadota</taxon>
        <taxon>Betaproteobacteria</taxon>
        <taxon>Neisseriales</taxon>
        <taxon>Chitinibacteraceae</taxon>
        <taxon>Chitinimonas</taxon>
    </lineage>
</organism>
<evidence type="ECO:0000313" key="5">
    <source>
        <dbReference type="Proteomes" id="UP000317550"/>
    </source>
</evidence>
<keyword evidence="1 2" id="KW-0732">Signal</keyword>
<dbReference type="EMBL" id="CP041730">
    <property type="protein sequence ID" value="QDQ28524.1"/>
    <property type="molecule type" value="Genomic_DNA"/>
</dbReference>
<keyword evidence="5" id="KW-1185">Reference proteome</keyword>
<proteinExistence type="predicted"/>
<dbReference type="AlphaFoldDB" id="A0A516SK49"/>
<evidence type="ECO:0000259" key="3">
    <source>
        <dbReference type="SMART" id="SM00062"/>
    </source>
</evidence>
<gene>
    <name evidence="4" type="ORF">FNU76_20400</name>
</gene>
<reference evidence="5" key="1">
    <citation type="submission" date="2019-07" db="EMBL/GenBank/DDBJ databases">
        <title>Chitinimonas sp. nov., isolated from Ny-Alesund, arctica soil.</title>
        <authorList>
            <person name="Xu Q."/>
            <person name="Peng F."/>
        </authorList>
    </citation>
    <scope>NUCLEOTIDE SEQUENCE [LARGE SCALE GENOMIC DNA]</scope>
    <source>
        <strain evidence="5">R3-44</strain>
    </source>
</reference>
<evidence type="ECO:0000313" key="4">
    <source>
        <dbReference type="EMBL" id="QDQ28524.1"/>
    </source>
</evidence>
<dbReference type="Pfam" id="PF00497">
    <property type="entry name" value="SBP_bac_3"/>
    <property type="match status" value="1"/>
</dbReference>
<dbReference type="OrthoDB" id="9804723at2"/>
<sequence length="254" mass="28366">MRRLAIFAALVGSLLATLPAAAEVWRIASEEGYPPYNYTDPSNGRPTGLDVELVTTILNDAKVEYELKMVPWERLKRLLDAGQVDLAFQFLDTPERRARYLLVGPFREGKLVFACRKGCRIPFKQLADLKPYRIATVFGYAYGSEFEQAGLTVDNTATRSDMLPAMLAVGRVDLIVGDQLLLQALALQQGLQNKIEFLDTPLSIQPRYVGFRQGGEAMAERFAKSLAKLRADGTLEQIIQRWSNRKAPRTGGKN</sequence>